<evidence type="ECO:0000313" key="2">
    <source>
        <dbReference type="Proteomes" id="UP000294723"/>
    </source>
</evidence>
<dbReference type="InterPro" id="IPR016155">
    <property type="entry name" value="Mopterin_synth/thiamin_S_b"/>
</dbReference>
<protein>
    <submittedName>
        <fullName evidence="1">MoaD/ThiS family protein</fullName>
    </submittedName>
</protein>
<sequence length="94" mass="9561">MTAVDEQVGVRVRYFAAARAAAGVAEEVVRVGRSTDLAPTAGDAIDAVTAAHGDRLAAVVTACSFLLNGVAVRDRSVEVHDGAELDVLPPFAGG</sequence>
<dbReference type="EMBL" id="SMLA01000033">
    <property type="protein sequence ID" value="TDD85795.1"/>
    <property type="molecule type" value="Genomic_DNA"/>
</dbReference>
<dbReference type="InterPro" id="IPR012675">
    <property type="entry name" value="Beta-grasp_dom_sf"/>
</dbReference>
<reference evidence="1 2" key="1">
    <citation type="submission" date="2019-03" db="EMBL/GenBank/DDBJ databases">
        <title>Draft genome sequences of novel Actinobacteria.</title>
        <authorList>
            <person name="Sahin N."/>
            <person name="Ay H."/>
            <person name="Saygin H."/>
        </authorList>
    </citation>
    <scope>NUCLEOTIDE SEQUENCE [LARGE SCALE GENOMIC DNA]</scope>
    <source>
        <strain evidence="1 2">5K548</strain>
    </source>
</reference>
<name>A0A4R5BJ32_9PSEU</name>
<gene>
    <name evidence="1" type="ORF">E1202_20110</name>
</gene>
<dbReference type="Gene3D" id="3.10.20.30">
    <property type="match status" value="1"/>
</dbReference>
<dbReference type="InterPro" id="IPR003749">
    <property type="entry name" value="ThiS/MoaD-like"/>
</dbReference>
<comment type="caution">
    <text evidence="1">The sequence shown here is derived from an EMBL/GenBank/DDBJ whole genome shotgun (WGS) entry which is preliminary data.</text>
</comment>
<dbReference type="SUPFAM" id="SSF54285">
    <property type="entry name" value="MoaD/ThiS"/>
    <property type="match status" value="1"/>
</dbReference>
<evidence type="ECO:0000313" key="1">
    <source>
        <dbReference type="EMBL" id="TDD85795.1"/>
    </source>
</evidence>
<organism evidence="1 2">
    <name type="scientific">Saccharopolyspora karakumensis</name>
    <dbReference type="NCBI Taxonomy" id="2530386"/>
    <lineage>
        <taxon>Bacteria</taxon>
        <taxon>Bacillati</taxon>
        <taxon>Actinomycetota</taxon>
        <taxon>Actinomycetes</taxon>
        <taxon>Pseudonocardiales</taxon>
        <taxon>Pseudonocardiaceae</taxon>
        <taxon>Saccharopolyspora</taxon>
    </lineage>
</organism>
<dbReference type="Proteomes" id="UP000294723">
    <property type="component" value="Unassembled WGS sequence"/>
</dbReference>
<dbReference type="AlphaFoldDB" id="A0A4R5BJ32"/>
<keyword evidence="2" id="KW-1185">Reference proteome</keyword>
<dbReference type="Pfam" id="PF02597">
    <property type="entry name" value="ThiS"/>
    <property type="match status" value="1"/>
</dbReference>
<dbReference type="RefSeq" id="WP_132684700.1">
    <property type="nucleotide sequence ID" value="NZ_SMLA01000033.1"/>
</dbReference>
<proteinExistence type="predicted"/>
<accession>A0A4R5BJ32</accession>